<dbReference type="InterPro" id="IPR006001">
    <property type="entry name" value="Therm_gnt_kin"/>
</dbReference>
<keyword evidence="11" id="KW-1185">Reference proteome</keyword>
<comment type="catalytic activity">
    <reaction evidence="8 9">
        <text>D-gluconate + ATP = 6-phospho-D-gluconate + ADP + H(+)</text>
        <dbReference type="Rhea" id="RHEA:19433"/>
        <dbReference type="ChEBI" id="CHEBI:15378"/>
        <dbReference type="ChEBI" id="CHEBI:18391"/>
        <dbReference type="ChEBI" id="CHEBI:30616"/>
        <dbReference type="ChEBI" id="CHEBI:58759"/>
        <dbReference type="ChEBI" id="CHEBI:456216"/>
        <dbReference type="EC" id="2.7.1.12"/>
    </reaction>
</comment>
<comment type="pathway">
    <text evidence="1">Carbohydrate acid metabolism.</text>
</comment>
<dbReference type="CDD" id="cd02021">
    <property type="entry name" value="GntK"/>
    <property type="match status" value="1"/>
</dbReference>
<evidence type="ECO:0000256" key="2">
    <source>
        <dbReference type="ARBA" id="ARBA00008420"/>
    </source>
</evidence>
<evidence type="ECO:0000256" key="4">
    <source>
        <dbReference type="ARBA" id="ARBA00022679"/>
    </source>
</evidence>
<dbReference type="InterPro" id="IPR031322">
    <property type="entry name" value="Shikimate/glucono_kinase"/>
</dbReference>
<accession>A0A5N0T6V7</accession>
<evidence type="ECO:0000256" key="7">
    <source>
        <dbReference type="ARBA" id="ARBA00022840"/>
    </source>
</evidence>
<evidence type="ECO:0000256" key="5">
    <source>
        <dbReference type="ARBA" id="ARBA00022741"/>
    </source>
</evidence>
<keyword evidence="6 9" id="KW-0418">Kinase</keyword>
<keyword evidence="7 9" id="KW-0067">ATP-binding</keyword>
<dbReference type="EC" id="2.7.1.12" evidence="3 9"/>
<sequence length="156" mass="16896">MGPSGAGKSVIGRSLADRLGLPFTDADDLHPEENLAKMRAGTPLEDADRMPWLDRVAEVLHGSPQGGVVACSALALRYRRRLAAGVADLVFVHLDVPAEELEKRMRERAHFMPPSLLASQLRTLEPLGPDENGFLVRNTGAVEDVLDRIVASLPRG</sequence>
<evidence type="ECO:0000256" key="9">
    <source>
        <dbReference type="RuleBase" id="RU363066"/>
    </source>
</evidence>
<dbReference type="InterPro" id="IPR027417">
    <property type="entry name" value="P-loop_NTPase"/>
</dbReference>
<dbReference type="Gene3D" id="3.40.50.300">
    <property type="entry name" value="P-loop containing nucleotide triphosphate hydrolases"/>
    <property type="match status" value="1"/>
</dbReference>
<dbReference type="NCBIfam" id="TIGR01313">
    <property type="entry name" value="therm_gnt_kin"/>
    <property type="match status" value="1"/>
</dbReference>
<evidence type="ECO:0000256" key="3">
    <source>
        <dbReference type="ARBA" id="ARBA00012054"/>
    </source>
</evidence>
<reference evidence="11" key="1">
    <citation type="submission" date="2019-09" db="EMBL/GenBank/DDBJ databases">
        <title>Mumia zhuanghuii sp. nov. isolated from the intestinal contents of plateau pika (Ochotona curzoniae) in the Qinghai-Tibet plateau of China.</title>
        <authorList>
            <person name="Tian Z."/>
        </authorList>
    </citation>
    <scope>NUCLEOTIDE SEQUENCE [LARGE SCALE GENOMIC DNA]</scope>
    <source>
        <strain evidence="11">L-033</strain>
    </source>
</reference>
<protein>
    <recommendedName>
        <fullName evidence="3 9">Gluconokinase</fullName>
        <ecNumber evidence="3 9">2.7.1.12</ecNumber>
    </recommendedName>
</protein>
<name>A0A5N0T6V7_9MICO</name>
<organism evidence="10 11">
    <name type="scientific">Microbacterium caowuchunii</name>
    <dbReference type="NCBI Taxonomy" id="2614638"/>
    <lineage>
        <taxon>Bacteria</taxon>
        <taxon>Bacillati</taxon>
        <taxon>Actinomycetota</taxon>
        <taxon>Actinomycetes</taxon>
        <taxon>Micrococcales</taxon>
        <taxon>Microbacteriaceae</taxon>
        <taxon>Microbacterium</taxon>
    </lineage>
</organism>
<evidence type="ECO:0000313" key="11">
    <source>
        <dbReference type="Proteomes" id="UP000326838"/>
    </source>
</evidence>
<dbReference type="EMBL" id="VYUY01000019">
    <property type="protein sequence ID" value="KAA9130740.1"/>
    <property type="molecule type" value="Genomic_DNA"/>
</dbReference>
<gene>
    <name evidence="10" type="ORF">F6B40_13540</name>
</gene>
<dbReference type="PANTHER" id="PTHR43442">
    <property type="entry name" value="GLUCONOKINASE-RELATED"/>
    <property type="match status" value="1"/>
</dbReference>
<evidence type="ECO:0000256" key="6">
    <source>
        <dbReference type="ARBA" id="ARBA00022777"/>
    </source>
</evidence>
<dbReference type="Pfam" id="PF01202">
    <property type="entry name" value="SKI"/>
    <property type="match status" value="1"/>
</dbReference>
<evidence type="ECO:0000256" key="8">
    <source>
        <dbReference type="ARBA" id="ARBA00048090"/>
    </source>
</evidence>
<comment type="caution">
    <text evidence="10">The sequence shown here is derived from an EMBL/GenBank/DDBJ whole genome shotgun (WGS) entry which is preliminary data.</text>
</comment>
<dbReference type="SUPFAM" id="SSF52540">
    <property type="entry name" value="P-loop containing nucleoside triphosphate hydrolases"/>
    <property type="match status" value="1"/>
</dbReference>
<dbReference type="PANTHER" id="PTHR43442:SF3">
    <property type="entry name" value="GLUCONOKINASE-RELATED"/>
    <property type="match status" value="1"/>
</dbReference>
<keyword evidence="5 9" id="KW-0547">Nucleotide-binding</keyword>
<keyword evidence="4 9" id="KW-0808">Transferase</keyword>
<dbReference type="GO" id="GO:0046316">
    <property type="term" value="F:gluconokinase activity"/>
    <property type="evidence" value="ECO:0007669"/>
    <property type="project" value="UniProtKB-EC"/>
</dbReference>
<dbReference type="Proteomes" id="UP000326838">
    <property type="component" value="Unassembled WGS sequence"/>
</dbReference>
<evidence type="ECO:0000256" key="1">
    <source>
        <dbReference type="ARBA" id="ARBA00004761"/>
    </source>
</evidence>
<comment type="similarity">
    <text evidence="2 9">Belongs to the gluconokinase GntK/GntV family.</text>
</comment>
<dbReference type="GO" id="GO:0005737">
    <property type="term" value="C:cytoplasm"/>
    <property type="evidence" value="ECO:0007669"/>
    <property type="project" value="TreeGrafter"/>
</dbReference>
<dbReference type="GO" id="GO:0005524">
    <property type="term" value="F:ATP binding"/>
    <property type="evidence" value="ECO:0007669"/>
    <property type="project" value="UniProtKB-KW"/>
</dbReference>
<evidence type="ECO:0000313" key="10">
    <source>
        <dbReference type="EMBL" id="KAA9130740.1"/>
    </source>
</evidence>
<dbReference type="AlphaFoldDB" id="A0A5N0T6V7"/>
<proteinExistence type="inferred from homology"/>
<dbReference type="GO" id="GO:0005975">
    <property type="term" value="P:carbohydrate metabolic process"/>
    <property type="evidence" value="ECO:0007669"/>
    <property type="project" value="InterPro"/>
</dbReference>